<keyword evidence="6 10" id="KW-1133">Transmembrane helix</keyword>
<feature type="transmembrane region" description="Helical" evidence="10">
    <location>
        <begin position="210"/>
        <end position="232"/>
    </location>
</feature>
<sequence>MVSTSEKILEKSTKGATFLMLGQLFTKVVTFILNTLLVRFLSPRIFGITSFLEFLSSTVLFFSREAIRIATLRINGSNEGGHDGEDKDYVDDPNVLQAAVNLGYIPICIGFPLALVLMAWQYSNINEYFIELPFFSWSIFFIFVGILAELFSEPLYIVNQFMLNYKTRSEIEGLSVAASCIVNFCIIYWYENWINGTGETIHDNYKQEGIAILAFSLGKVTRAITVLCLYYVDYLRHHALKKQFSISLTKIKVSEGTGSYLFQSEIVQHFKKVYFQLCFKHLLTEGDKLIINSLCTIEEQGIYSLLSNYGSIITRLLFAPIEESLRLFLTRLLSNKSTSNLLLSMDVLINLVKFYVYLTIIIVIFGPTSSSFLLQFLIGSKWSSTSVLETISVYCFYLPFLSMNGILEAFFSSVASGDQILRHSYLMMLLSGVFLLNCWMFIDYFNLSLDGLILSNMINMALRIVYCAIFINGFYNKLFSGSKSRGSLALNFGNLKAIGFISLVVGLFAWCKVGYVQNFEQLFINILLAVLLVAAMIYKERALLMSFINKNRDISLKEN</sequence>
<comment type="subcellular location">
    <subcellularLocation>
        <location evidence="1 10">Endoplasmic reticulum membrane</location>
        <topology evidence="1 10">Multi-pass membrane protein</topology>
    </subcellularLocation>
</comment>
<dbReference type="STRING" id="931890.G8JV96"/>
<feature type="transmembrane region" description="Helical" evidence="10">
    <location>
        <begin position="16"/>
        <end position="38"/>
    </location>
</feature>
<protein>
    <recommendedName>
        <fullName evidence="8 10">Man(5)GlcNAc(2)-PP-dolichol translocation protein RFT1</fullName>
    </recommendedName>
</protein>
<feature type="transmembrane region" description="Helical" evidence="10">
    <location>
        <begin position="102"/>
        <end position="122"/>
    </location>
</feature>
<gene>
    <name evidence="11" type="ordered locus">Ecym_6192</name>
</gene>
<feature type="transmembrane region" description="Helical" evidence="10">
    <location>
        <begin position="423"/>
        <end position="442"/>
    </location>
</feature>
<dbReference type="PANTHER" id="PTHR13117:SF5">
    <property type="entry name" value="PROTEIN RFT1 HOMOLOG"/>
    <property type="match status" value="1"/>
</dbReference>
<evidence type="ECO:0000256" key="4">
    <source>
        <dbReference type="ARBA" id="ARBA00022692"/>
    </source>
</evidence>
<dbReference type="eggNOG" id="KOG2864">
    <property type="taxonomic scope" value="Eukaryota"/>
</dbReference>
<evidence type="ECO:0000256" key="5">
    <source>
        <dbReference type="ARBA" id="ARBA00022824"/>
    </source>
</evidence>
<evidence type="ECO:0000256" key="7">
    <source>
        <dbReference type="ARBA" id="ARBA00023136"/>
    </source>
</evidence>
<evidence type="ECO:0000256" key="1">
    <source>
        <dbReference type="ARBA" id="ARBA00004477"/>
    </source>
</evidence>
<comment type="function">
    <text evidence="9 10">Intramembrane glycolipid transporter that operates in the biosynthetic pathway of dolichol-linked oligosaccharides, the glycan precursors employed in protein asparagine (N)-glycosylation. The sequential addition of sugars to dolichol pyrophosphate produces dolichol-linked oligosaccharides containing fourteen sugars, including two GlcNAcs, nine mannoses and three glucoses. Once assembled, the oligosaccharide is transferred from the lipid to nascent proteins by oligosaccharyltransferases. The assembly of dolichol-linked oligosaccharides begins on the cytosolic side of the endoplasmic reticulum membrane and finishes in its lumen. RFT1 could mediate the translocation of the cytosolically oriented intermediate DolPP-GlcNAc2Man5, produced by ALG11, into the ER lumen where dolichol-linked oligosaccharides assembly continues. However, the intramembrane lipid transporter activity could not be confirmed in vitro.</text>
</comment>
<dbReference type="Pfam" id="PF04506">
    <property type="entry name" value="Rft-1"/>
    <property type="match status" value="1"/>
</dbReference>
<feature type="transmembrane region" description="Helical" evidence="10">
    <location>
        <begin position="487"/>
        <end position="510"/>
    </location>
</feature>
<dbReference type="GO" id="GO:0005789">
    <property type="term" value="C:endoplasmic reticulum membrane"/>
    <property type="evidence" value="ECO:0007669"/>
    <property type="project" value="UniProtKB-SubCell"/>
</dbReference>
<feature type="transmembrane region" description="Helical" evidence="10">
    <location>
        <begin position="454"/>
        <end position="475"/>
    </location>
</feature>
<dbReference type="HOGENOM" id="CLU_023360_3_1_1"/>
<comment type="pathway">
    <text evidence="2">Protein modification; protein glycosylation.</text>
</comment>
<feature type="transmembrane region" description="Helical" evidence="10">
    <location>
        <begin position="134"/>
        <end position="152"/>
    </location>
</feature>
<feature type="transmembrane region" description="Helical" evidence="10">
    <location>
        <begin position="354"/>
        <end position="379"/>
    </location>
</feature>
<keyword evidence="10" id="KW-0813">Transport</keyword>
<dbReference type="RefSeq" id="XP_003647392.1">
    <property type="nucleotide sequence ID" value="XM_003647344.1"/>
</dbReference>
<dbReference type="EMBL" id="CP002502">
    <property type="protein sequence ID" value="AET40575.1"/>
    <property type="molecule type" value="Genomic_DNA"/>
</dbReference>
<reference evidence="12" key="1">
    <citation type="journal article" date="2012" name="G3 (Bethesda)">
        <title>Pichia sorbitophila, an interspecies yeast hybrid reveals early steps of genome resolution following polyploidization.</title>
        <authorList>
            <person name="Leh Louis V."/>
            <person name="Despons L."/>
            <person name="Friedrich A."/>
            <person name="Martin T."/>
            <person name="Durrens P."/>
            <person name="Casaregola S."/>
            <person name="Neuveglise C."/>
            <person name="Fairhead C."/>
            <person name="Marck C."/>
            <person name="Cruz J.A."/>
            <person name="Straub M.L."/>
            <person name="Kugler V."/>
            <person name="Sacerdot C."/>
            <person name="Uzunov Z."/>
            <person name="Thierry A."/>
            <person name="Weiss S."/>
            <person name="Bleykasten C."/>
            <person name="De Montigny J."/>
            <person name="Jacques N."/>
            <person name="Jung P."/>
            <person name="Lemaire M."/>
            <person name="Mallet S."/>
            <person name="Morel G."/>
            <person name="Richard G.F."/>
            <person name="Sarkar A."/>
            <person name="Savel G."/>
            <person name="Schacherer J."/>
            <person name="Seret M.L."/>
            <person name="Talla E."/>
            <person name="Samson G."/>
            <person name="Jubin C."/>
            <person name="Poulain J."/>
            <person name="Vacherie B."/>
            <person name="Barbe V."/>
            <person name="Pelletier E."/>
            <person name="Sherman D.J."/>
            <person name="Westhof E."/>
            <person name="Weissenbach J."/>
            <person name="Baret P.V."/>
            <person name="Wincker P."/>
            <person name="Gaillardin C."/>
            <person name="Dujon B."/>
            <person name="Souciet J.L."/>
        </authorList>
    </citation>
    <scope>NUCLEOTIDE SEQUENCE [LARGE SCALE GENOMIC DNA]</scope>
    <source>
        <strain evidence="12">CBS 270.75 / DBVPG 7215 / KCTC 17166 / NRRL Y-17582</strain>
    </source>
</reference>
<dbReference type="Proteomes" id="UP000006790">
    <property type="component" value="Chromosome 6"/>
</dbReference>
<evidence type="ECO:0000313" key="12">
    <source>
        <dbReference type="Proteomes" id="UP000006790"/>
    </source>
</evidence>
<evidence type="ECO:0000256" key="8">
    <source>
        <dbReference type="ARBA" id="ARBA00044793"/>
    </source>
</evidence>
<keyword evidence="12" id="KW-1185">Reference proteome</keyword>
<evidence type="ECO:0000256" key="2">
    <source>
        <dbReference type="ARBA" id="ARBA00004922"/>
    </source>
</evidence>
<evidence type="ECO:0000256" key="9">
    <source>
        <dbReference type="ARBA" id="ARBA00045912"/>
    </source>
</evidence>
<evidence type="ECO:0000313" key="11">
    <source>
        <dbReference type="EMBL" id="AET40575.1"/>
    </source>
</evidence>
<dbReference type="OMA" id="WPGKLFG"/>
<dbReference type="OrthoDB" id="9979195at2759"/>
<keyword evidence="7 10" id="KW-0472">Membrane</keyword>
<dbReference type="FunCoup" id="G8JV96">
    <property type="interactions" value="666"/>
</dbReference>
<dbReference type="KEGG" id="erc:Ecym_6192"/>
<evidence type="ECO:0000256" key="6">
    <source>
        <dbReference type="ARBA" id="ARBA00022989"/>
    </source>
</evidence>
<evidence type="ECO:0000256" key="10">
    <source>
        <dbReference type="RuleBase" id="RU365067"/>
    </source>
</evidence>
<organism evidence="11 12">
    <name type="scientific">Eremothecium cymbalariae (strain CBS 270.75 / DBVPG 7215 / KCTC 17166 / NRRL Y-17582)</name>
    <name type="common">Yeast</name>
    <dbReference type="NCBI Taxonomy" id="931890"/>
    <lineage>
        <taxon>Eukaryota</taxon>
        <taxon>Fungi</taxon>
        <taxon>Dikarya</taxon>
        <taxon>Ascomycota</taxon>
        <taxon>Saccharomycotina</taxon>
        <taxon>Saccharomycetes</taxon>
        <taxon>Saccharomycetales</taxon>
        <taxon>Saccharomycetaceae</taxon>
        <taxon>Eremothecium</taxon>
    </lineage>
</organism>
<accession>G8JV96</accession>
<dbReference type="GO" id="GO:0034202">
    <property type="term" value="F:glycolipid floppase activity"/>
    <property type="evidence" value="ECO:0007669"/>
    <property type="project" value="EnsemblFungi"/>
</dbReference>
<evidence type="ECO:0000256" key="3">
    <source>
        <dbReference type="ARBA" id="ARBA00010288"/>
    </source>
</evidence>
<name>G8JV96_ERECY</name>
<dbReference type="AlphaFoldDB" id="G8JV96"/>
<keyword evidence="5 10" id="KW-0256">Endoplasmic reticulum</keyword>
<feature type="transmembrane region" description="Helical" evidence="10">
    <location>
        <begin position="173"/>
        <end position="190"/>
    </location>
</feature>
<dbReference type="GO" id="GO:0006488">
    <property type="term" value="P:dolichol-linked oligosaccharide biosynthetic process"/>
    <property type="evidence" value="ECO:0007669"/>
    <property type="project" value="InterPro"/>
</dbReference>
<dbReference type="PANTHER" id="PTHR13117">
    <property type="entry name" value="ENDOPLASMIC RETICULUM MULTISPAN TRANSMEMBRANE PROTEIN-RELATED"/>
    <property type="match status" value="1"/>
</dbReference>
<keyword evidence="4 10" id="KW-0812">Transmembrane</keyword>
<proteinExistence type="inferred from homology"/>
<dbReference type="GeneID" id="11471033"/>
<dbReference type="InParanoid" id="G8JV96"/>
<feature type="transmembrane region" description="Helical" evidence="10">
    <location>
        <begin position="391"/>
        <end position="411"/>
    </location>
</feature>
<comment type="similarity">
    <text evidence="3 10">Belongs to the RFT1 family.</text>
</comment>
<dbReference type="InterPro" id="IPR007594">
    <property type="entry name" value="RFT1"/>
</dbReference>
<feature type="transmembrane region" description="Helical" evidence="10">
    <location>
        <begin position="522"/>
        <end position="538"/>
    </location>
</feature>